<accession>A0A6J7NL57</accession>
<dbReference type="EMBL" id="CAFABA010000048">
    <property type="protein sequence ID" value="CAB4829800.1"/>
    <property type="molecule type" value="Genomic_DNA"/>
</dbReference>
<evidence type="ECO:0000313" key="2">
    <source>
        <dbReference type="EMBL" id="CAB4727833.1"/>
    </source>
</evidence>
<gene>
    <name evidence="2" type="ORF">UFOPK2754_00276</name>
    <name evidence="3" type="ORF">UFOPK3139_01338</name>
    <name evidence="4" type="ORF">UFOPK3543_00396</name>
    <name evidence="5" type="ORF">UFOPK3967_01156</name>
</gene>
<dbReference type="AlphaFoldDB" id="A0A6J7NL57"/>
<proteinExistence type="predicted"/>
<protein>
    <submittedName>
        <fullName evidence="5">Unannotated protein</fullName>
    </submittedName>
</protein>
<keyword evidence="1" id="KW-0472">Membrane</keyword>
<evidence type="ECO:0000313" key="5">
    <source>
        <dbReference type="EMBL" id="CAB4993328.1"/>
    </source>
</evidence>
<dbReference type="EMBL" id="CAFBMH010000008">
    <property type="protein sequence ID" value="CAB4892781.1"/>
    <property type="molecule type" value="Genomic_DNA"/>
</dbReference>
<sequence>MITELTPTPTAPQPIARRPATIGLVLGIASAVTSVFWVLAIPLGILAVVLSWRAAQQARGRDLRTISLAVGGLVVGTIGVLLGLGSAVLGDVSSGDPVPVVINGIQTATPDAEHQPPLDLDPGARCTVDLGGLRAEGSITNRTDKPWGYRLKVLWEDSGVMLAEGTALLGPVAPGGTTPFAVVSPTAGNASTTCRVSEIDRTKP</sequence>
<dbReference type="EMBL" id="CAFBOS010000058">
    <property type="protein sequence ID" value="CAB4993328.1"/>
    <property type="molecule type" value="Genomic_DNA"/>
</dbReference>
<evidence type="ECO:0000313" key="3">
    <source>
        <dbReference type="EMBL" id="CAB4829800.1"/>
    </source>
</evidence>
<organism evidence="5">
    <name type="scientific">freshwater metagenome</name>
    <dbReference type="NCBI Taxonomy" id="449393"/>
    <lineage>
        <taxon>unclassified sequences</taxon>
        <taxon>metagenomes</taxon>
        <taxon>ecological metagenomes</taxon>
    </lineage>
</organism>
<feature type="transmembrane region" description="Helical" evidence="1">
    <location>
        <begin position="20"/>
        <end position="53"/>
    </location>
</feature>
<keyword evidence="1" id="KW-1133">Transmembrane helix</keyword>
<name>A0A6J7NL57_9ZZZZ</name>
<keyword evidence="1" id="KW-0812">Transmembrane</keyword>
<evidence type="ECO:0000256" key="1">
    <source>
        <dbReference type="SAM" id="Phobius"/>
    </source>
</evidence>
<dbReference type="EMBL" id="CAEZYR010000006">
    <property type="protein sequence ID" value="CAB4727833.1"/>
    <property type="molecule type" value="Genomic_DNA"/>
</dbReference>
<evidence type="ECO:0000313" key="4">
    <source>
        <dbReference type="EMBL" id="CAB4892781.1"/>
    </source>
</evidence>
<feature type="transmembrane region" description="Helical" evidence="1">
    <location>
        <begin position="65"/>
        <end position="89"/>
    </location>
</feature>
<reference evidence="5" key="1">
    <citation type="submission" date="2020-05" db="EMBL/GenBank/DDBJ databases">
        <authorList>
            <person name="Chiriac C."/>
            <person name="Salcher M."/>
            <person name="Ghai R."/>
            <person name="Kavagutti S V."/>
        </authorList>
    </citation>
    <scope>NUCLEOTIDE SEQUENCE</scope>
</reference>